<evidence type="ECO:0000313" key="2">
    <source>
        <dbReference type="EMBL" id="GAA4607981.1"/>
    </source>
</evidence>
<reference evidence="3" key="1">
    <citation type="journal article" date="2019" name="Int. J. Syst. Evol. Microbiol.">
        <title>The Global Catalogue of Microorganisms (GCM) 10K type strain sequencing project: providing services to taxonomists for standard genome sequencing and annotation.</title>
        <authorList>
            <consortium name="The Broad Institute Genomics Platform"/>
            <consortium name="The Broad Institute Genome Sequencing Center for Infectious Disease"/>
            <person name="Wu L."/>
            <person name="Ma J."/>
        </authorList>
    </citation>
    <scope>NUCLEOTIDE SEQUENCE [LARGE SCALE GENOMIC DNA]</scope>
    <source>
        <strain evidence="3">JCM 17938</strain>
    </source>
</reference>
<dbReference type="Gene3D" id="3.40.50.150">
    <property type="entry name" value="Vaccinia Virus protein VP39"/>
    <property type="match status" value="1"/>
</dbReference>
<evidence type="ECO:0000313" key="3">
    <source>
        <dbReference type="Proteomes" id="UP001500212"/>
    </source>
</evidence>
<feature type="domain" description="Methyltransferase" evidence="1">
    <location>
        <begin position="64"/>
        <end position="153"/>
    </location>
</feature>
<dbReference type="PANTHER" id="PTHR43591">
    <property type="entry name" value="METHYLTRANSFERASE"/>
    <property type="match status" value="1"/>
</dbReference>
<dbReference type="EMBL" id="BAABHJ010000008">
    <property type="protein sequence ID" value="GAA4607981.1"/>
    <property type="molecule type" value="Genomic_DNA"/>
</dbReference>
<name>A0ABP8TM79_9ACTN</name>
<dbReference type="CDD" id="cd02440">
    <property type="entry name" value="AdoMet_MTases"/>
    <property type="match status" value="1"/>
</dbReference>
<accession>A0ABP8TM79</accession>
<sequence length="284" mass="30334">MRTATESPHNPTMKGHQVGSEIIDFYSSTFDEAARLSSTGYGELELLRTQELLRRRLPPPPASVLDVGGGPGTHARWLAADGYEVHLVDPVERHLCEARTACDCTTELGDARALSAEDESYDAVLLLGPLYHLQERADRVQALREARRVLRPGAPLAVAAISRHAELIDLAAAGRLTPATTPVIQEVLASGRHSREHGFTTAYFHSVPELQTEVAEAGFTDVRVYGVEGPTWTVLKGIAVHTGTSLTGSPLVASALVAARIAESDPALIPASSHLMAFARAPGA</sequence>
<dbReference type="RefSeq" id="WP_345353988.1">
    <property type="nucleotide sequence ID" value="NZ_BAABHJ010000008.1"/>
</dbReference>
<gene>
    <name evidence="2" type="ORF">GCM10023195_30820</name>
</gene>
<keyword evidence="3" id="KW-1185">Reference proteome</keyword>
<dbReference type="Pfam" id="PF13649">
    <property type="entry name" value="Methyltransf_25"/>
    <property type="match status" value="1"/>
</dbReference>
<dbReference type="SUPFAM" id="SSF53335">
    <property type="entry name" value="S-adenosyl-L-methionine-dependent methyltransferases"/>
    <property type="match status" value="1"/>
</dbReference>
<dbReference type="Proteomes" id="UP001500212">
    <property type="component" value="Unassembled WGS sequence"/>
</dbReference>
<organism evidence="2 3">
    <name type="scientific">Actinoallomurus liliacearum</name>
    <dbReference type="NCBI Taxonomy" id="1080073"/>
    <lineage>
        <taxon>Bacteria</taxon>
        <taxon>Bacillati</taxon>
        <taxon>Actinomycetota</taxon>
        <taxon>Actinomycetes</taxon>
        <taxon>Streptosporangiales</taxon>
        <taxon>Thermomonosporaceae</taxon>
        <taxon>Actinoallomurus</taxon>
    </lineage>
</organism>
<dbReference type="InterPro" id="IPR041698">
    <property type="entry name" value="Methyltransf_25"/>
</dbReference>
<proteinExistence type="predicted"/>
<evidence type="ECO:0000259" key="1">
    <source>
        <dbReference type="Pfam" id="PF13649"/>
    </source>
</evidence>
<protein>
    <recommendedName>
        <fullName evidence="1">Methyltransferase domain-containing protein</fullName>
    </recommendedName>
</protein>
<dbReference type="InterPro" id="IPR029063">
    <property type="entry name" value="SAM-dependent_MTases_sf"/>
</dbReference>
<comment type="caution">
    <text evidence="2">The sequence shown here is derived from an EMBL/GenBank/DDBJ whole genome shotgun (WGS) entry which is preliminary data.</text>
</comment>